<evidence type="ECO:0000259" key="3">
    <source>
        <dbReference type="PROSITE" id="PS51925"/>
    </source>
</evidence>
<dbReference type="Gene3D" id="1.10.245.10">
    <property type="entry name" value="SWIB/MDM2 domain"/>
    <property type="match status" value="1"/>
</dbReference>
<name>A0A6C0B377_9ZZZZ</name>
<evidence type="ECO:0000256" key="1">
    <source>
        <dbReference type="SAM" id="Coils"/>
    </source>
</evidence>
<dbReference type="PROSITE" id="PS51925">
    <property type="entry name" value="SWIB_MDM2"/>
    <property type="match status" value="1"/>
</dbReference>
<feature type="domain" description="DM2" evidence="3">
    <location>
        <begin position="82"/>
        <end position="167"/>
    </location>
</feature>
<dbReference type="EMBL" id="MN739060">
    <property type="protein sequence ID" value="QHS86685.1"/>
    <property type="molecule type" value="Genomic_DNA"/>
</dbReference>
<reference evidence="4" key="1">
    <citation type="journal article" date="2020" name="Nature">
        <title>Giant virus diversity and host interactions through global metagenomics.</title>
        <authorList>
            <person name="Schulz F."/>
            <person name="Roux S."/>
            <person name="Paez-Espino D."/>
            <person name="Jungbluth S."/>
            <person name="Walsh D.A."/>
            <person name="Denef V.J."/>
            <person name="McMahon K.D."/>
            <person name="Konstantinidis K.T."/>
            <person name="Eloe-Fadrosh E.A."/>
            <person name="Kyrpides N.C."/>
            <person name="Woyke T."/>
        </authorList>
    </citation>
    <scope>NUCLEOTIDE SEQUENCE</scope>
    <source>
        <strain evidence="4">GVMAG-M-3300009422-16</strain>
    </source>
</reference>
<dbReference type="InterPro" id="IPR003121">
    <property type="entry name" value="SWIB_MDM2_domain"/>
</dbReference>
<keyword evidence="1" id="KW-0175">Coiled coil</keyword>
<feature type="coiled-coil region" evidence="1">
    <location>
        <begin position="34"/>
        <end position="68"/>
    </location>
</feature>
<proteinExistence type="predicted"/>
<dbReference type="InterPro" id="IPR036885">
    <property type="entry name" value="SWIB_MDM2_dom_sf"/>
</dbReference>
<evidence type="ECO:0000256" key="2">
    <source>
        <dbReference type="SAM" id="MobiDB-lite"/>
    </source>
</evidence>
<evidence type="ECO:0000313" key="4">
    <source>
        <dbReference type="EMBL" id="QHS86685.1"/>
    </source>
</evidence>
<dbReference type="AlphaFoldDB" id="A0A6C0B377"/>
<dbReference type="Pfam" id="PF02201">
    <property type="entry name" value="SWIB"/>
    <property type="match status" value="1"/>
</dbReference>
<organism evidence="4">
    <name type="scientific">viral metagenome</name>
    <dbReference type="NCBI Taxonomy" id="1070528"/>
    <lineage>
        <taxon>unclassified sequences</taxon>
        <taxon>metagenomes</taxon>
        <taxon>organismal metagenomes</taxon>
    </lineage>
</organism>
<accession>A0A6C0B377</accession>
<dbReference type="SUPFAM" id="SSF47592">
    <property type="entry name" value="SWIB/MDM2 domain"/>
    <property type="match status" value="1"/>
</dbReference>
<sequence length="172" mass="19614">MSTQSESVVNTSATSVEVTTSAEPSLTSTVTETLSELLATVDQQQRAFRDLHRQLKKLEKEVIREHKRLSKVQKPKRKVVQKPVKVMKSMQRFLKKMGEAEHADGGWTRQVMMRAVAAYVKQKDLQIADNRKNWKPDSTLEKLFTLEKGKLYSFMNINGLISRVVIKKPVSA</sequence>
<feature type="region of interest" description="Disordered" evidence="2">
    <location>
        <begin position="1"/>
        <end position="27"/>
    </location>
</feature>
<protein>
    <recommendedName>
        <fullName evidence="3">DM2 domain-containing protein</fullName>
    </recommendedName>
</protein>